<feature type="signal peptide" evidence="12">
    <location>
        <begin position="1"/>
        <end position="23"/>
    </location>
</feature>
<dbReference type="InterPro" id="IPR021720">
    <property type="entry name" value="Malectin_dom"/>
</dbReference>
<evidence type="ECO:0000256" key="12">
    <source>
        <dbReference type="SAM" id="SignalP"/>
    </source>
</evidence>
<keyword evidence="7 11" id="KW-0472">Membrane</keyword>
<dbReference type="EMBL" id="KL597185">
    <property type="protein sequence ID" value="KER19526.1"/>
    <property type="molecule type" value="Genomic_DNA"/>
</dbReference>
<comment type="similarity">
    <text evidence="2">Belongs to the malectin family.</text>
</comment>
<dbReference type="OrthoDB" id="10013439at2759"/>
<keyword evidence="6 11" id="KW-1133">Transmembrane helix</keyword>
<keyword evidence="4 12" id="KW-0732">Signal</keyword>
<dbReference type="STRING" id="6198.A0A074YXJ9"/>
<dbReference type="CTD" id="20325892"/>
<sequence>MDCTLWNTGFCIFLLTATPLTWAEVVWAVNCGGPAHIDVHGIEYIADPLLQGTASEYGRQLVINRVRMEDQILFQTERFHTDHFSYDLPHLGDGSYVLTLGFSEVWFAEPNQKVFDVQLNKEITLLQDLDIFNEVGFATGLVYDFPFRIADGVLHVGESSTPISRDSITLNFLRTGRDNPKINMIRIIRGTLKDLRAIVPSDLVSAPEPKEQHHIPKYEPEPQPRKRPAGSPRVPDPYENTDSSYWLLPILGSVAAFLPILFCLCRI</sequence>
<evidence type="ECO:0000259" key="13">
    <source>
        <dbReference type="Pfam" id="PF11721"/>
    </source>
</evidence>
<keyword evidence="8" id="KW-0325">Glycoprotein</keyword>
<dbReference type="AlphaFoldDB" id="A0A074YXJ9"/>
<dbReference type="Gene3D" id="2.60.120.430">
    <property type="entry name" value="Galactose-binding lectin"/>
    <property type="match status" value="1"/>
</dbReference>
<feature type="chain" id="PRO_5001703651" description="Malectin domain-containing protein" evidence="12">
    <location>
        <begin position="24"/>
        <end position="267"/>
    </location>
</feature>
<reference evidence="14 15" key="1">
    <citation type="submission" date="2013-11" db="EMBL/GenBank/DDBJ databases">
        <title>Opisthorchis viverrini - life in the bile duct.</title>
        <authorList>
            <person name="Young N.D."/>
            <person name="Nagarajan N."/>
            <person name="Lin S.J."/>
            <person name="Korhonen P.K."/>
            <person name="Jex A.R."/>
            <person name="Hall R.S."/>
            <person name="Safavi-Hemami H."/>
            <person name="Kaewkong W."/>
            <person name="Bertrand D."/>
            <person name="Gao S."/>
            <person name="Seet Q."/>
            <person name="Wongkham S."/>
            <person name="Teh B.T."/>
            <person name="Wongkham C."/>
            <person name="Intapan P.M."/>
            <person name="Maleewong W."/>
            <person name="Yang X."/>
            <person name="Hu M."/>
            <person name="Wang Z."/>
            <person name="Hofmann A."/>
            <person name="Sternberg P.W."/>
            <person name="Tan P."/>
            <person name="Wang J."/>
            <person name="Gasser R.B."/>
        </authorList>
    </citation>
    <scope>NUCLEOTIDE SEQUENCE [LARGE SCALE GENOMIC DNA]</scope>
</reference>
<evidence type="ECO:0000256" key="10">
    <source>
        <dbReference type="SAM" id="MobiDB-lite"/>
    </source>
</evidence>
<feature type="transmembrane region" description="Helical" evidence="11">
    <location>
        <begin position="245"/>
        <end position="265"/>
    </location>
</feature>
<gene>
    <name evidence="14" type="ORF">T265_11724</name>
</gene>
<feature type="compositionally biased region" description="Basic and acidic residues" evidence="10">
    <location>
        <begin position="208"/>
        <end position="224"/>
    </location>
</feature>
<evidence type="ECO:0000313" key="14">
    <source>
        <dbReference type="EMBL" id="KER19526.1"/>
    </source>
</evidence>
<evidence type="ECO:0000256" key="9">
    <source>
        <dbReference type="ARBA" id="ARBA00023277"/>
    </source>
</evidence>
<evidence type="ECO:0000256" key="4">
    <source>
        <dbReference type="ARBA" id="ARBA00022729"/>
    </source>
</evidence>
<keyword evidence="9" id="KW-0119">Carbohydrate metabolism</keyword>
<evidence type="ECO:0000256" key="1">
    <source>
        <dbReference type="ARBA" id="ARBA00004115"/>
    </source>
</evidence>
<evidence type="ECO:0000256" key="2">
    <source>
        <dbReference type="ARBA" id="ARBA00009141"/>
    </source>
</evidence>
<evidence type="ECO:0000256" key="5">
    <source>
        <dbReference type="ARBA" id="ARBA00022824"/>
    </source>
</evidence>
<keyword evidence="5" id="KW-0256">Endoplasmic reticulum</keyword>
<evidence type="ECO:0000256" key="6">
    <source>
        <dbReference type="ARBA" id="ARBA00022989"/>
    </source>
</evidence>
<evidence type="ECO:0000256" key="11">
    <source>
        <dbReference type="SAM" id="Phobius"/>
    </source>
</evidence>
<dbReference type="KEGG" id="ovi:T265_11724"/>
<evidence type="ECO:0000256" key="7">
    <source>
        <dbReference type="ARBA" id="ARBA00023136"/>
    </source>
</evidence>
<dbReference type="InterPro" id="IPR039155">
    <property type="entry name" value="MLEC"/>
</dbReference>
<dbReference type="GeneID" id="20325892"/>
<dbReference type="Pfam" id="PF11721">
    <property type="entry name" value="Malectin"/>
    <property type="match status" value="1"/>
</dbReference>
<dbReference type="PANTHER" id="PTHR13460:SF0">
    <property type="entry name" value="MALECTIN"/>
    <property type="match status" value="1"/>
</dbReference>
<evidence type="ECO:0000256" key="8">
    <source>
        <dbReference type="ARBA" id="ARBA00023180"/>
    </source>
</evidence>
<comment type="subcellular location">
    <subcellularLocation>
        <location evidence="1">Endoplasmic reticulum membrane</location>
        <topology evidence="1">Single-pass type I membrane protein</topology>
    </subcellularLocation>
</comment>
<dbReference type="RefSeq" id="XP_009176723.1">
    <property type="nucleotide sequence ID" value="XM_009178459.1"/>
</dbReference>
<dbReference type="GO" id="GO:0030246">
    <property type="term" value="F:carbohydrate binding"/>
    <property type="evidence" value="ECO:0007669"/>
    <property type="project" value="InterPro"/>
</dbReference>
<protein>
    <recommendedName>
        <fullName evidence="13">Malectin domain-containing protein</fullName>
    </recommendedName>
</protein>
<keyword evidence="15" id="KW-1185">Reference proteome</keyword>
<dbReference type="GO" id="GO:0005789">
    <property type="term" value="C:endoplasmic reticulum membrane"/>
    <property type="evidence" value="ECO:0007669"/>
    <property type="project" value="UniProtKB-SubCell"/>
</dbReference>
<organism evidence="14 15">
    <name type="scientific">Opisthorchis viverrini</name>
    <name type="common">Southeast Asian liver fluke</name>
    <dbReference type="NCBI Taxonomy" id="6198"/>
    <lineage>
        <taxon>Eukaryota</taxon>
        <taxon>Metazoa</taxon>
        <taxon>Spiralia</taxon>
        <taxon>Lophotrochozoa</taxon>
        <taxon>Platyhelminthes</taxon>
        <taxon>Trematoda</taxon>
        <taxon>Digenea</taxon>
        <taxon>Opisthorchiida</taxon>
        <taxon>Opisthorchiata</taxon>
        <taxon>Opisthorchiidae</taxon>
        <taxon>Opisthorchis</taxon>
    </lineage>
</organism>
<dbReference type="Proteomes" id="UP000054324">
    <property type="component" value="Unassembled WGS sequence"/>
</dbReference>
<feature type="region of interest" description="Disordered" evidence="10">
    <location>
        <begin position="206"/>
        <end position="235"/>
    </location>
</feature>
<evidence type="ECO:0000313" key="15">
    <source>
        <dbReference type="Proteomes" id="UP000054324"/>
    </source>
</evidence>
<accession>A0A074YXJ9</accession>
<keyword evidence="3 11" id="KW-0812">Transmembrane</keyword>
<feature type="domain" description="Malectin" evidence="13">
    <location>
        <begin position="25"/>
        <end position="183"/>
    </location>
</feature>
<name>A0A074YXJ9_OPIVI</name>
<evidence type="ECO:0000256" key="3">
    <source>
        <dbReference type="ARBA" id="ARBA00022692"/>
    </source>
</evidence>
<dbReference type="PANTHER" id="PTHR13460">
    <property type="match status" value="1"/>
</dbReference>
<proteinExistence type="inferred from homology"/>